<dbReference type="OrthoDB" id="137613at2"/>
<evidence type="ECO:0000256" key="6">
    <source>
        <dbReference type="SAM" id="MobiDB-lite"/>
    </source>
</evidence>
<feature type="transmembrane region" description="Helical" evidence="7">
    <location>
        <begin position="73"/>
        <end position="93"/>
    </location>
</feature>
<dbReference type="GO" id="GO:0022857">
    <property type="term" value="F:transmembrane transporter activity"/>
    <property type="evidence" value="ECO:0007669"/>
    <property type="project" value="InterPro"/>
</dbReference>
<accession>A0A3N4GKX2</accession>
<feature type="transmembrane region" description="Helical" evidence="7">
    <location>
        <begin position="105"/>
        <end position="128"/>
    </location>
</feature>
<keyword evidence="4 7" id="KW-1133">Transmembrane helix</keyword>
<feature type="transmembrane region" description="Helical" evidence="7">
    <location>
        <begin position="461"/>
        <end position="481"/>
    </location>
</feature>
<feature type="transmembrane region" description="Helical" evidence="7">
    <location>
        <begin position="217"/>
        <end position="237"/>
    </location>
</feature>
<dbReference type="Gene3D" id="1.20.1740.10">
    <property type="entry name" value="Amino acid/polyamine transporter I"/>
    <property type="match status" value="1"/>
</dbReference>
<keyword evidence="5 7" id="KW-0472">Membrane</keyword>
<feature type="transmembrane region" description="Helical" evidence="7">
    <location>
        <begin position="312"/>
        <end position="332"/>
    </location>
</feature>
<name>A0A3N4GKX2_9ACTN</name>
<evidence type="ECO:0000313" key="8">
    <source>
        <dbReference type="EMBL" id="RPA63543.1"/>
    </source>
</evidence>
<evidence type="ECO:0000256" key="5">
    <source>
        <dbReference type="ARBA" id="ARBA00023136"/>
    </source>
</evidence>
<evidence type="ECO:0000313" key="9">
    <source>
        <dbReference type="Proteomes" id="UP000267536"/>
    </source>
</evidence>
<comment type="caution">
    <text evidence="8">The sequence shown here is derived from an EMBL/GenBank/DDBJ whole genome shotgun (WGS) entry which is preliminary data.</text>
</comment>
<evidence type="ECO:0000256" key="4">
    <source>
        <dbReference type="ARBA" id="ARBA00022989"/>
    </source>
</evidence>
<feature type="transmembrane region" description="Helical" evidence="7">
    <location>
        <begin position="257"/>
        <end position="277"/>
    </location>
</feature>
<dbReference type="Pfam" id="PF13520">
    <property type="entry name" value="AA_permease_2"/>
    <property type="match status" value="1"/>
</dbReference>
<reference evidence="8 9" key="1">
    <citation type="submission" date="2018-11" db="EMBL/GenBank/DDBJ databases">
        <title>Draft genome sequence of Gordonia sp. RS15-1S isolated from rice stems.</title>
        <authorList>
            <person name="Muangham S."/>
        </authorList>
    </citation>
    <scope>NUCLEOTIDE SEQUENCE [LARGE SCALE GENOMIC DNA]</scope>
    <source>
        <strain evidence="8 9">RS15-1S</strain>
    </source>
</reference>
<keyword evidence="9" id="KW-1185">Reference proteome</keyword>
<evidence type="ECO:0000256" key="3">
    <source>
        <dbReference type="ARBA" id="ARBA00022692"/>
    </source>
</evidence>
<keyword evidence="2" id="KW-1003">Cell membrane</keyword>
<comment type="subcellular location">
    <subcellularLocation>
        <location evidence="1">Cell membrane</location>
        <topology evidence="1">Multi-pass membrane protein</topology>
    </subcellularLocation>
</comment>
<evidence type="ECO:0000256" key="1">
    <source>
        <dbReference type="ARBA" id="ARBA00004651"/>
    </source>
</evidence>
<dbReference type="InterPro" id="IPR002293">
    <property type="entry name" value="AA/rel_permease1"/>
</dbReference>
<feature type="compositionally biased region" description="Polar residues" evidence="6">
    <location>
        <begin position="1"/>
        <end position="10"/>
    </location>
</feature>
<feature type="region of interest" description="Disordered" evidence="6">
    <location>
        <begin position="1"/>
        <end position="30"/>
    </location>
</feature>
<proteinExistence type="predicted"/>
<protein>
    <submittedName>
        <fullName evidence="8">APC family permease</fullName>
    </submittedName>
</protein>
<evidence type="ECO:0000256" key="7">
    <source>
        <dbReference type="SAM" id="Phobius"/>
    </source>
</evidence>
<feature type="transmembrane region" description="Helical" evidence="7">
    <location>
        <begin position="42"/>
        <end position="67"/>
    </location>
</feature>
<feature type="transmembrane region" description="Helical" evidence="7">
    <location>
        <begin position="181"/>
        <end position="205"/>
    </location>
</feature>
<organism evidence="8 9">
    <name type="scientific">Gordonia oryzae</name>
    <dbReference type="NCBI Taxonomy" id="2487349"/>
    <lineage>
        <taxon>Bacteria</taxon>
        <taxon>Bacillati</taxon>
        <taxon>Actinomycetota</taxon>
        <taxon>Actinomycetes</taxon>
        <taxon>Mycobacteriales</taxon>
        <taxon>Gordoniaceae</taxon>
        <taxon>Gordonia</taxon>
    </lineage>
</organism>
<dbReference type="InterPro" id="IPR050367">
    <property type="entry name" value="APC_superfamily"/>
</dbReference>
<feature type="transmembrane region" description="Helical" evidence="7">
    <location>
        <begin position="388"/>
        <end position="414"/>
    </location>
</feature>
<dbReference type="PANTHER" id="PTHR42770">
    <property type="entry name" value="AMINO ACID TRANSPORTER-RELATED"/>
    <property type="match status" value="1"/>
</dbReference>
<feature type="transmembrane region" description="Helical" evidence="7">
    <location>
        <begin position="426"/>
        <end position="449"/>
    </location>
</feature>
<evidence type="ECO:0000256" key="2">
    <source>
        <dbReference type="ARBA" id="ARBA00022475"/>
    </source>
</evidence>
<feature type="transmembrane region" description="Helical" evidence="7">
    <location>
        <begin position="148"/>
        <end position="169"/>
    </location>
</feature>
<dbReference type="RefSeq" id="WP_123928170.1">
    <property type="nucleotide sequence ID" value="NZ_JBPSDP010000001.1"/>
</dbReference>
<dbReference type="PANTHER" id="PTHR42770:SF16">
    <property type="entry name" value="AMINO ACID PERMEASE"/>
    <property type="match status" value="1"/>
</dbReference>
<sequence>MTRQPATPSNATPPEPARPEGTDSPPPPGIGLKQNALGAPAIAFMVIAAAAPLTVMAGVAPLALSIGGAGAPVAYLVAGAAFAIFAVAFMAMTRATGGKGAFYSYITLGLGRSVGLGCGLLAVVAYNALQIGVYGLMAIQTQDAITRLFGITIGWPYLALAAIVIVWYVGRRGIDVGAKFLGVLLSLETGILLILSFAVLAQGGAHGIGLDSFHPSAVFAPGMGAALAFAFAAFMGFESTALYRSEARNPDRTIPRATYWAVGFMAIAYCFIVWSMVQAFGAREVQAAATNDIAGLFFSAMTQYVGTWATDVMSILIVTSALASQIAFHNAITRYTYSLARDGVLPAYLDRTHPVFRSPARAGALQTVIAAVVVGAFAIAGADPYYRLLLLVNTPGVLGIIALQLITAIAAVAYFARKRLVRVEGVAVIAGIVSIVVLGVALAVLISKIKLLTNADSTTNTWLVGLVGAVLLAGIAVAQYFRLRRPQIFERIGGLYDDPHADTER</sequence>
<gene>
    <name evidence="8" type="ORF">EF294_08630</name>
</gene>
<dbReference type="Proteomes" id="UP000267536">
    <property type="component" value="Unassembled WGS sequence"/>
</dbReference>
<dbReference type="PIRSF" id="PIRSF006060">
    <property type="entry name" value="AA_transporter"/>
    <property type="match status" value="1"/>
</dbReference>
<dbReference type="GO" id="GO:0005886">
    <property type="term" value="C:plasma membrane"/>
    <property type="evidence" value="ECO:0007669"/>
    <property type="project" value="UniProtKB-SubCell"/>
</dbReference>
<dbReference type="EMBL" id="RKMH01000005">
    <property type="protein sequence ID" value="RPA63543.1"/>
    <property type="molecule type" value="Genomic_DNA"/>
</dbReference>
<keyword evidence="3 7" id="KW-0812">Transmembrane</keyword>
<dbReference type="AlphaFoldDB" id="A0A3N4GKX2"/>
<feature type="transmembrane region" description="Helical" evidence="7">
    <location>
        <begin position="363"/>
        <end position="382"/>
    </location>
</feature>